<dbReference type="Proteomes" id="UP001500507">
    <property type="component" value="Unassembled WGS sequence"/>
</dbReference>
<dbReference type="InterPro" id="IPR032577">
    <property type="entry name" value="DUF4920"/>
</dbReference>
<dbReference type="PROSITE" id="PS51257">
    <property type="entry name" value="PROKAR_LIPOPROTEIN"/>
    <property type="match status" value="1"/>
</dbReference>
<evidence type="ECO:0008006" key="3">
    <source>
        <dbReference type="Google" id="ProtNLM"/>
    </source>
</evidence>
<sequence>MKRIISILIVVLLFSACNEKVENEKTSSNQEKEIAQVDYESFGESFNAKNFKSMKEVSTMYEDLQKGDSTTVKFKATVNEVCQKKGCWITVGEDSLMIRFKDYGFFMPKDIAGEDAIINGVAYWEETDVETLRHYAEDAGKSPEEIAAITTPKMEKKFLAQGVLLTK</sequence>
<dbReference type="RefSeq" id="WP_343763256.1">
    <property type="nucleotide sequence ID" value="NZ_BAAAFG010000002.1"/>
</dbReference>
<reference evidence="1 2" key="1">
    <citation type="journal article" date="2019" name="Int. J. Syst. Evol. Microbiol.">
        <title>The Global Catalogue of Microorganisms (GCM) 10K type strain sequencing project: providing services to taxonomists for standard genome sequencing and annotation.</title>
        <authorList>
            <consortium name="The Broad Institute Genomics Platform"/>
            <consortium name="The Broad Institute Genome Sequencing Center for Infectious Disease"/>
            <person name="Wu L."/>
            <person name="Ma J."/>
        </authorList>
    </citation>
    <scope>NUCLEOTIDE SEQUENCE [LARGE SCALE GENOMIC DNA]</scope>
    <source>
        <strain evidence="1 2">JCM 16082</strain>
    </source>
</reference>
<protein>
    <recommendedName>
        <fullName evidence="3">DUF4920 domain-containing protein</fullName>
    </recommendedName>
</protein>
<gene>
    <name evidence="1" type="ORF">GCM10009117_04390</name>
</gene>
<dbReference type="EMBL" id="BAAAFG010000002">
    <property type="protein sequence ID" value="GAA0871293.1"/>
    <property type="molecule type" value="Genomic_DNA"/>
</dbReference>
<keyword evidence="2" id="KW-1185">Reference proteome</keyword>
<organism evidence="1 2">
    <name type="scientific">Gangjinia marincola</name>
    <dbReference type="NCBI Taxonomy" id="578463"/>
    <lineage>
        <taxon>Bacteria</taxon>
        <taxon>Pseudomonadati</taxon>
        <taxon>Bacteroidota</taxon>
        <taxon>Flavobacteriia</taxon>
        <taxon>Flavobacteriales</taxon>
        <taxon>Flavobacteriaceae</taxon>
        <taxon>Gangjinia</taxon>
    </lineage>
</organism>
<proteinExistence type="predicted"/>
<dbReference type="Pfam" id="PF16267">
    <property type="entry name" value="DUF4920"/>
    <property type="match status" value="1"/>
</dbReference>
<evidence type="ECO:0000313" key="2">
    <source>
        <dbReference type="Proteomes" id="UP001500507"/>
    </source>
</evidence>
<comment type="caution">
    <text evidence="1">The sequence shown here is derived from an EMBL/GenBank/DDBJ whole genome shotgun (WGS) entry which is preliminary data.</text>
</comment>
<accession>A0ABN1MDY9</accession>
<evidence type="ECO:0000313" key="1">
    <source>
        <dbReference type="EMBL" id="GAA0871293.1"/>
    </source>
</evidence>
<name>A0ABN1MDY9_9FLAO</name>